<sequence>MTAPLNASTLQPAAATGAVTGLFGAASQGPMAGFEALLTAFFGNQGAGEPILGADGKPVSKTAAGAAKEAKTAKDGKAAPEATDTATPSTDAQILAALLAQPITAPIPVAATVVADDAATGGGAPAPSAFAPQLPAADAALAQAQAGPAAKTADTKTAKAAAAETETAKALDDAAATAPADDTAATAAAAAFDASKPAAARQAATAAAPASPEAPTPRTSAPPPAALAAAAAVAAPPPAPVTEAAEVAVAANTSLVAEAAEAAATPTDTAPATPTAAPKAKTTARAARNEAGVHTDAAATATVSSADPLTAKAVAHTETAATFDSGSEGKREEVAVAVEAKADVDTGQPAAPNVADAAAAASTAAPAEMRAGPQTVAHLAAQIVKKLEGRSTQFDVALNPEGLGRVDVRIEIGAQGRLTASMSFENPQAAAELRTRAGELQKALEQAGFDISGGIRFDVAADRGQGQAGQGQFGQDNSNNGGASRGRAFQAALDSADQTADAALSGALNLQRRTLVSGVDVRI</sequence>
<feature type="region of interest" description="Disordered" evidence="1">
    <location>
        <begin position="261"/>
        <end position="299"/>
    </location>
</feature>
<keyword evidence="3" id="KW-0966">Cell projection</keyword>
<evidence type="ECO:0000256" key="1">
    <source>
        <dbReference type="SAM" id="MobiDB-lite"/>
    </source>
</evidence>
<dbReference type="RefSeq" id="WP_215341471.1">
    <property type="nucleotide sequence ID" value="NZ_JAGSGD010000001.1"/>
</dbReference>
<keyword evidence="3" id="KW-0969">Cilium</keyword>
<feature type="region of interest" description="Disordered" evidence="1">
    <location>
        <begin position="465"/>
        <end position="485"/>
    </location>
</feature>
<organism evidence="3 4">
    <name type="scientific">Phenylobacterium glaciei</name>
    <dbReference type="NCBI Taxonomy" id="2803784"/>
    <lineage>
        <taxon>Bacteria</taxon>
        <taxon>Pseudomonadati</taxon>
        <taxon>Pseudomonadota</taxon>
        <taxon>Alphaproteobacteria</taxon>
        <taxon>Caulobacterales</taxon>
        <taxon>Caulobacteraceae</taxon>
        <taxon>Phenylobacterium</taxon>
    </lineage>
</organism>
<reference evidence="3" key="1">
    <citation type="submission" date="2021-04" db="EMBL/GenBank/DDBJ databases">
        <title>Draft genome assembly of strain Phenylobacterium sp. 20VBR1 using MiniION and Illumina platforms.</title>
        <authorList>
            <person name="Thomas F.A."/>
            <person name="Krishnan K.P."/>
            <person name="Sinha R.K."/>
        </authorList>
    </citation>
    <scope>NUCLEOTIDE SEQUENCE</scope>
    <source>
        <strain evidence="3">20VBR1</strain>
    </source>
</reference>
<gene>
    <name evidence="3" type="ORF">JKL49_15235</name>
</gene>
<evidence type="ECO:0000313" key="3">
    <source>
        <dbReference type="EMBL" id="MBR7620746.1"/>
    </source>
</evidence>
<feature type="region of interest" description="Disordered" evidence="1">
    <location>
        <begin position="203"/>
        <end position="225"/>
    </location>
</feature>
<dbReference type="AlphaFoldDB" id="A0A941HX62"/>
<dbReference type="CDD" id="cd17470">
    <property type="entry name" value="T3SS_Flik_C"/>
    <property type="match status" value="1"/>
</dbReference>
<keyword evidence="3" id="KW-0282">Flagellum</keyword>
<feature type="compositionally biased region" description="Pro residues" evidence="1">
    <location>
        <begin position="212"/>
        <end position="225"/>
    </location>
</feature>
<dbReference type="Proteomes" id="UP000622580">
    <property type="component" value="Unassembled WGS sequence"/>
</dbReference>
<name>A0A941HX62_9CAUL</name>
<dbReference type="InterPro" id="IPR021136">
    <property type="entry name" value="Flagellar_hook_control-like_C"/>
</dbReference>
<comment type="caution">
    <text evidence="3">The sequence shown here is derived from an EMBL/GenBank/DDBJ whole genome shotgun (WGS) entry which is preliminary data.</text>
</comment>
<protein>
    <submittedName>
        <fullName evidence="3">Flagellar hook-length control protein FliK</fullName>
    </submittedName>
</protein>
<keyword evidence="4" id="KW-1185">Reference proteome</keyword>
<dbReference type="Gene3D" id="3.30.750.140">
    <property type="match status" value="1"/>
</dbReference>
<proteinExistence type="predicted"/>
<feature type="compositionally biased region" description="Low complexity" evidence="1">
    <location>
        <begin position="261"/>
        <end position="286"/>
    </location>
</feature>
<feature type="compositionally biased region" description="Basic and acidic residues" evidence="1">
    <location>
        <begin position="68"/>
        <end position="78"/>
    </location>
</feature>
<evidence type="ECO:0000313" key="4">
    <source>
        <dbReference type="Proteomes" id="UP000622580"/>
    </source>
</evidence>
<evidence type="ECO:0000259" key="2">
    <source>
        <dbReference type="Pfam" id="PF02120"/>
    </source>
</evidence>
<accession>A0A941HX62</accession>
<dbReference type="InterPro" id="IPR038610">
    <property type="entry name" value="FliK-like_C_sf"/>
</dbReference>
<feature type="region of interest" description="Disordered" evidence="1">
    <location>
        <begin position="63"/>
        <end position="88"/>
    </location>
</feature>
<feature type="domain" description="Flagellar hook-length control protein-like C-terminal" evidence="2">
    <location>
        <begin position="383"/>
        <end position="465"/>
    </location>
</feature>
<dbReference type="Pfam" id="PF02120">
    <property type="entry name" value="Flg_hook"/>
    <property type="match status" value="1"/>
</dbReference>
<dbReference type="EMBL" id="JAGSGD010000001">
    <property type="protein sequence ID" value="MBR7620746.1"/>
    <property type="molecule type" value="Genomic_DNA"/>
</dbReference>